<dbReference type="GO" id="GO:0008782">
    <property type="term" value="F:adenosylhomocysteine nucleosidase activity"/>
    <property type="evidence" value="ECO:0007669"/>
    <property type="project" value="TreeGrafter"/>
</dbReference>
<dbReference type="Gene3D" id="3.40.50.1580">
    <property type="entry name" value="Nucleoside phosphorylase domain"/>
    <property type="match status" value="1"/>
</dbReference>
<dbReference type="GO" id="GO:0009116">
    <property type="term" value="P:nucleoside metabolic process"/>
    <property type="evidence" value="ECO:0007669"/>
    <property type="project" value="InterPro"/>
</dbReference>
<dbReference type="AlphaFoldDB" id="A0A6S7FXM1"/>
<dbReference type="PANTHER" id="PTHR46832">
    <property type="entry name" value="5'-METHYLTHIOADENOSINE/S-ADENOSYLHOMOCYSTEINE NUCLEOSIDASE"/>
    <property type="match status" value="1"/>
</dbReference>
<evidence type="ECO:0000313" key="3">
    <source>
        <dbReference type="EMBL" id="CAB3984235.1"/>
    </source>
</evidence>
<dbReference type="InterPro" id="IPR000845">
    <property type="entry name" value="Nucleoside_phosphorylase_d"/>
</dbReference>
<dbReference type="GO" id="GO:0008930">
    <property type="term" value="F:methylthioadenosine nucleosidase activity"/>
    <property type="evidence" value="ECO:0007669"/>
    <property type="project" value="TreeGrafter"/>
</dbReference>
<comment type="caution">
    <text evidence="3">The sequence shown here is derived from an EMBL/GenBank/DDBJ whole genome shotgun (WGS) entry which is preliminary data.</text>
</comment>
<reference evidence="3" key="1">
    <citation type="submission" date="2020-04" db="EMBL/GenBank/DDBJ databases">
        <authorList>
            <person name="Alioto T."/>
            <person name="Alioto T."/>
            <person name="Gomez Garrido J."/>
        </authorList>
    </citation>
    <scope>NUCLEOTIDE SEQUENCE</scope>
    <source>
        <strain evidence="3">A484AB</strain>
    </source>
</reference>
<dbReference type="GO" id="GO:0005829">
    <property type="term" value="C:cytosol"/>
    <property type="evidence" value="ECO:0007669"/>
    <property type="project" value="TreeGrafter"/>
</dbReference>
<gene>
    <name evidence="3" type="ORF">PACLA_8A022284</name>
</gene>
<evidence type="ECO:0000256" key="1">
    <source>
        <dbReference type="SAM" id="MobiDB-lite"/>
    </source>
</evidence>
<dbReference type="SUPFAM" id="SSF53167">
    <property type="entry name" value="Purine and uridine phosphorylases"/>
    <property type="match status" value="1"/>
</dbReference>
<dbReference type="InterPro" id="IPR035994">
    <property type="entry name" value="Nucleoside_phosphorylase_sf"/>
</dbReference>
<sequence>MKHIQRGVCKKLAYVYFGEFGDQNVRVALMKCGQGPAEALIAVKNAAEMLYPKVVLFVGICASMKPGKAKLGDVIVSAKLATYDDKKVMADGTVEYRGSKPDVSTSVKVHHDAVMLSGSDLVNNRARREELADYFQDALGLEMEGAGLYAAARDLGIEWAVVKAVSHFADGSNEETEHWQPFASAMAASVVYSMFKYSVVLEDWHHYKPSDVGAIPTTSRNDTKTGQPGSVKYHYE</sequence>
<evidence type="ECO:0000259" key="2">
    <source>
        <dbReference type="Pfam" id="PF01048"/>
    </source>
</evidence>
<name>A0A6S7FXM1_PARCT</name>
<dbReference type="Pfam" id="PF01048">
    <property type="entry name" value="PNP_UDP_1"/>
    <property type="match status" value="1"/>
</dbReference>
<feature type="region of interest" description="Disordered" evidence="1">
    <location>
        <begin position="212"/>
        <end position="236"/>
    </location>
</feature>
<accession>A0A6S7FXM1</accession>
<protein>
    <submittedName>
        <fullName evidence="3">5 -methylthioadenosine S-adenosylhomocysteine nucleosidase</fullName>
    </submittedName>
</protein>
<dbReference type="Proteomes" id="UP001152795">
    <property type="component" value="Unassembled WGS sequence"/>
</dbReference>
<dbReference type="PANTHER" id="PTHR46832:SF1">
    <property type="entry name" value="5'-METHYLTHIOADENOSINE_S-ADENOSYLHOMOCYSTEINE NUCLEOSIDASE"/>
    <property type="match status" value="1"/>
</dbReference>
<organism evidence="3 4">
    <name type="scientific">Paramuricea clavata</name>
    <name type="common">Red gorgonian</name>
    <name type="synonym">Violescent sea-whip</name>
    <dbReference type="NCBI Taxonomy" id="317549"/>
    <lineage>
        <taxon>Eukaryota</taxon>
        <taxon>Metazoa</taxon>
        <taxon>Cnidaria</taxon>
        <taxon>Anthozoa</taxon>
        <taxon>Octocorallia</taxon>
        <taxon>Malacalcyonacea</taxon>
        <taxon>Plexauridae</taxon>
        <taxon>Paramuricea</taxon>
    </lineage>
</organism>
<feature type="domain" description="Nucleoside phosphorylase" evidence="2">
    <location>
        <begin position="15"/>
        <end position="179"/>
    </location>
</feature>
<dbReference type="EMBL" id="CACRXK020000711">
    <property type="protein sequence ID" value="CAB3984235.1"/>
    <property type="molecule type" value="Genomic_DNA"/>
</dbReference>
<keyword evidence="4" id="KW-1185">Reference proteome</keyword>
<feature type="compositionally biased region" description="Polar residues" evidence="1">
    <location>
        <begin position="216"/>
        <end position="228"/>
    </location>
</feature>
<dbReference type="GO" id="GO:0019284">
    <property type="term" value="P:L-methionine salvage from S-adenosylmethionine"/>
    <property type="evidence" value="ECO:0007669"/>
    <property type="project" value="TreeGrafter"/>
</dbReference>
<evidence type="ECO:0000313" key="4">
    <source>
        <dbReference type="Proteomes" id="UP001152795"/>
    </source>
</evidence>
<proteinExistence type="predicted"/>
<dbReference type="OrthoDB" id="5986232at2759"/>